<reference evidence="1 2" key="1">
    <citation type="journal article" date="2012" name="Nat. Genet.">
        <title>Plasmodium cynomolgi genome sequences provide insight into Plasmodium vivax and the monkey malaria clade.</title>
        <authorList>
            <person name="Tachibana S."/>
            <person name="Sullivan S.A."/>
            <person name="Kawai S."/>
            <person name="Nakamura S."/>
            <person name="Kim H.R."/>
            <person name="Goto N."/>
            <person name="Arisue N."/>
            <person name="Palacpac N.M.Q."/>
            <person name="Honma H."/>
            <person name="Yagi M."/>
            <person name="Tougan T."/>
            <person name="Katakai Y."/>
            <person name="Kaneko O."/>
            <person name="Mita T."/>
            <person name="Kita K."/>
            <person name="Yasutomi Y."/>
            <person name="Sutton P.L."/>
            <person name="Shakhbatyan R."/>
            <person name="Horii T."/>
            <person name="Yasunaga T."/>
            <person name="Barnwell J.W."/>
            <person name="Escalante A.A."/>
            <person name="Carlton J.M."/>
            <person name="Tanabe K."/>
        </authorList>
    </citation>
    <scope>NUCLEOTIDE SEQUENCE [LARGE SCALE GENOMIC DNA]</scope>
    <source>
        <strain evidence="1 2">B</strain>
    </source>
</reference>
<dbReference type="Pfam" id="PF21203">
    <property type="entry name" value="ECM10"/>
    <property type="match status" value="1"/>
</dbReference>
<dbReference type="OrthoDB" id="370020at2759"/>
<dbReference type="eggNOG" id="ENOG502QXT8">
    <property type="taxonomic scope" value="Eukaryota"/>
</dbReference>
<evidence type="ECO:0000313" key="1">
    <source>
        <dbReference type="EMBL" id="GAB65009.1"/>
    </source>
</evidence>
<dbReference type="OMA" id="WIYIAIF"/>
<dbReference type="EMBL" id="DF157096">
    <property type="protein sequence ID" value="GAB65009.1"/>
    <property type="molecule type" value="Genomic_DNA"/>
</dbReference>
<dbReference type="KEGG" id="pcy:PCYB_042110"/>
<dbReference type="RefSeq" id="XP_004225410.1">
    <property type="nucleotide sequence ID" value="XM_004225362.1"/>
</dbReference>
<dbReference type="VEuPathDB" id="PlasmoDB:PCYB_042110"/>
<keyword evidence="2" id="KW-1185">Reference proteome</keyword>
<proteinExistence type="predicted"/>
<evidence type="ECO:0000313" key="2">
    <source>
        <dbReference type="Proteomes" id="UP000006319"/>
    </source>
</evidence>
<dbReference type="Proteomes" id="UP000006319">
    <property type="component" value="Chromosome 4"/>
</dbReference>
<accession>K6UQC6</accession>
<dbReference type="PhylomeDB" id="K6UQC6"/>
<dbReference type="AlphaFoldDB" id="K6UQC6"/>
<dbReference type="GeneID" id="14695847"/>
<evidence type="ECO:0008006" key="3">
    <source>
        <dbReference type="Google" id="ProtNLM"/>
    </source>
</evidence>
<organism evidence="1 2">
    <name type="scientific">Plasmodium cynomolgi (strain B)</name>
    <dbReference type="NCBI Taxonomy" id="1120755"/>
    <lineage>
        <taxon>Eukaryota</taxon>
        <taxon>Sar</taxon>
        <taxon>Alveolata</taxon>
        <taxon>Apicomplexa</taxon>
        <taxon>Aconoidasida</taxon>
        <taxon>Haemosporida</taxon>
        <taxon>Plasmodiidae</taxon>
        <taxon>Plasmodium</taxon>
        <taxon>Plasmodium (Plasmodium)</taxon>
    </lineage>
</organism>
<gene>
    <name evidence="1" type="ORF">PCYB_042110</name>
</gene>
<protein>
    <recommendedName>
        <fullName evidence="3">ER membrane protein complex subunit 10</fullName>
    </recommendedName>
</protein>
<sequence length="233" mass="26975">MIHCMVVFSEQCRFNREEISSLALIQAIVMLLLTLALCNKNIIELNYQINTHPGDNAKWNQLGYFVLNKNQIFNTSNAYEQEKDKLIEQLSRPNFEYVLFQLCDDSDEKTCIQTYVGKKKIQNVDDFFLLIGLNNNYLPYILNYRTSEELEEDTQIFSGMLAVKVLSVSVPITMANLKTEENVAKPKAKSNEQAEKEKPKSFIRKYWIYVAIFFLSLSISKHLTESMQQGASR</sequence>
<name>K6UQC6_PLACD</name>